<name>A0A7G2C3G3_9TRYP</name>
<evidence type="ECO:0000256" key="1">
    <source>
        <dbReference type="ARBA" id="ARBA00022441"/>
    </source>
</evidence>
<dbReference type="PANTHER" id="PTHR46093:SF18">
    <property type="entry name" value="FIBRONECTIN TYPE-III DOMAIN-CONTAINING PROTEIN"/>
    <property type="match status" value="1"/>
</dbReference>
<protein>
    <submittedName>
        <fullName evidence="3">Galactose oxidase, central domain/Kelch motif containing protein, putative</fullName>
    </submittedName>
</protein>
<accession>A0A7G2C3G3</accession>
<evidence type="ECO:0000313" key="4">
    <source>
        <dbReference type="Proteomes" id="UP000515908"/>
    </source>
</evidence>
<keyword evidence="2" id="KW-0677">Repeat</keyword>
<dbReference type="PANTHER" id="PTHR46093">
    <property type="entry name" value="ACYL-COA-BINDING DOMAIN-CONTAINING PROTEIN 5"/>
    <property type="match status" value="1"/>
</dbReference>
<dbReference type="SUPFAM" id="SSF117281">
    <property type="entry name" value="Kelch motif"/>
    <property type="match status" value="1"/>
</dbReference>
<dbReference type="Proteomes" id="UP000515908">
    <property type="component" value="Chromosome 03"/>
</dbReference>
<sequence>MYNSHIYRHEKRSLQWEEVRGFGLPPPGRANHSAVLCGTKMITYGGHKELEVLDDMFSFDFETKRWEKIFFEKSQGPGPLFLHTAVYVPTTHSMVVLGGFHQREHNIYLGHVFDIKNKSWNGIPCPSRVNPQQIQTPLAAYYAPSASIIVLGLINMDYNATNPSRSVTNVAGASFAPSERSRSVPKVHIVNTTSWVWTEVLTTSSPESPIPFRMESVWDEFMTRIVQMGGYYDEVQVTWYFPVCLKDIREGTVESLRQAHKRSGYAFLKLDLSDYMWSLVPVTFPKKAAE</sequence>
<evidence type="ECO:0000313" key="3">
    <source>
        <dbReference type="EMBL" id="CAD2214246.1"/>
    </source>
</evidence>
<reference evidence="3 4" key="1">
    <citation type="submission" date="2020-08" db="EMBL/GenBank/DDBJ databases">
        <authorList>
            <person name="Newling K."/>
            <person name="Davey J."/>
            <person name="Forrester S."/>
        </authorList>
    </citation>
    <scope>NUCLEOTIDE SEQUENCE [LARGE SCALE GENOMIC DNA]</scope>
    <source>
        <strain evidence="4">Crithidia deanei Carvalho (ATCC PRA-265)</strain>
    </source>
</reference>
<keyword evidence="1" id="KW-0880">Kelch repeat</keyword>
<dbReference type="Gene3D" id="2.120.10.80">
    <property type="entry name" value="Kelch-type beta propeller"/>
    <property type="match status" value="1"/>
</dbReference>
<evidence type="ECO:0000256" key="2">
    <source>
        <dbReference type="ARBA" id="ARBA00022737"/>
    </source>
</evidence>
<dbReference type="AlphaFoldDB" id="A0A7G2C3G3"/>
<dbReference type="InterPro" id="IPR015915">
    <property type="entry name" value="Kelch-typ_b-propeller"/>
</dbReference>
<proteinExistence type="predicted"/>
<keyword evidence="4" id="KW-1185">Reference proteome</keyword>
<dbReference type="EMBL" id="LR877147">
    <property type="protein sequence ID" value="CAD2214246.1"/>
    <property type="molecule type" value="Genomic_DNA"/>
</dbReference>
<dbReference type="OrthoDB" id="10251809at2759"/>
<dbReference type="VEuPathDB" id="TriTrypDB:ADEAN_000169100"/>
<dbReference type="Pfam" id="PF24681">
    <property type="entry name" value="Kelch_KLHDC2_KLHL20_DRC7"/>
    <property type="match status" value="1"/>
</dbReference>
<gene>
    <name evidence="3" type="ORF">ADEAN_000169100</name>
</gene>
<organism evidence="3 4">
    <name type="scientific">Angomonas deanei</name>
    <dbReference type="NCBI Taxonomy" id="59799"/>
    <lineage>
        <taxon>Eukaryota</taxon>
        <taxon>Discoba</taxon>
        <taxon>Euglenozoa</taxon>
        <taxon>Kinetoplastea</taxon>
        <taxon>Metakinetoplastina</taxon>
        <taxon>Trypanosomatida</taxon>
        <taxon>Trypanosomatidae</taxon>
        <taxon>Strigomonadinae</taxon>
        <taxon>Angomonas</taxon>
    </lineage>
</organism>